<dbReference type="EMBL" id="CP076544">
    <property type="protein sequence ID" value="QWS32578.1"/>
    <property type="molecule type" value="Genomic_DNA"/>
</dbReference>
<name>A0ACD1E0Z1_9MICO</name>
<evidence type="ECO:0000313" key="1">
    <source>
        <dbReference type="EMBL" id="QWS32578.1"/>
    </source>
</evidence>
<protein>
    <submittedName>
        <fullName evidence="1">MBL fold metallo-hydrolase</fullName>
    </submittedName>
</protein>
<sequence length="283" mass="29862">MTDTITIGEYTVSALVDGESHLPPSAYPGAEFSRYPQLLDASGTHRIRIGAHLVQGPTGTFLIDAGAGVMSMPFPPELATLNGLDAPPTHLAAAGSLPDSLAAVGVAPDEITKVFVTHLHLDHVGWVMHDGAPFLPNAEIHYGAEDWPTLVDGAPENDPIRPLMRAAAAAGILRPFSPASEELLPGVTATHTPGHTPGHRTIEIESQGQRIVFAGDLIELPVQLADRDVHFMTDVDRTGASAARAALFARAKAEDIVIAPAHLTAPTFGRITADDTWVDALSR</sequence>
<keyword evidence="2" id="KW-1185">Reference proteome</keyword>
<proteinExistence type="predicted"/>
<organism evidence="1 2">
    <name type="scientific">Curtobacterium aetherium</name>
    <dbReference type="NCBI Taxonomy" id="2841594"/>
    <lineage>
        <taxon>Bacteria</taxon>
        <taxon>Bacillati</taxon>
        <taxon>Actinomycetota</taxon>
        <taxon>Actinomycetes</taxon>
        <taxon>Micrococcales</taxon>
        <taxon>Microbacteriaceae</taxon>
        <taxon>Curtobacterium</taxon>
    </lineage>
</organism>
<evidence type="ECO:0000313" key="2">
    <source>
        <dbReference type="Proteomes" id="UP000681794"/>
    </source>
</evidence>
<reference evidence="1" key="1">
    <citation type="submission" date="2021-06" db="EMBL/GenBank/DDBJ databases">
        <authorList>
            <person name="Ellington A.J."/>
            <person name="Bryan N.C."/>
            <person name="Christner B.C."/>
            <person name="Reisch C.R."/>
        </authorList>
    </citation>
    <scope>NUCLEOTIDE SEQUENCE</scope>
    <source>
        <strain evidence="1">L6-1</strain>
    </source>
</reference>
<dbReference type="Proteomes" id="UP000681794">
    <property type="component" value="Chromosome"/>
</dbReference>
<accession>A0ACD1E0Z1</accession>
<gene>
    <name evidence="1" type="ORF">KM842_09770</name>
</gene>